<feature type="signal peptide" evidence="1">
    <location>
        <begin position="1"/>
        <end position="28"/>
    </location>
</feature>
<dbReference type="AlphaFoldDB" id="A0A1Z2KUJ1"/>
<accession>A0A1Z2KUJ1</accession>
<proteinExistence type="predicted"/>
<dbReference type="KEGG" id="salj:SMD11_0044"/>
<dbReference type="EMBL" id="CP021744">
    <property type="protein sequence ID" value="ARZ65712.1"/>
    <property type="molecule type" value="Genomic_DNA"/>
</dbReference>
<name>A0A1Z2KUJ1_9ACTN</name>
<gene>
    <name evidence="2" type="ORF">SMD11_0044</name>
</gene>
<keyword evidence="1" id="KW-0732">Signal</keyword>
<evidence type="ECO:0000313" key="3">
    <source>
        <dbReference type="Proteomes" id="UP000195755"/>
    </source>
</evidence>
<feature type="chain" id="PRO_5038434506" evidence="1">
    <location>
        <begin position="29"/>
        <end position="127"/>
    </location>
</feature>
<dbReference type="Gene3D" id="2.30.30.40">
    <property type="entry name" value="SH3 Domains"/>
    <property type="match status" value="1"/>
</dbReference>
<sequence>MNIARPVAITAAAALLGGGLLLAPSATATPATGTQAAPTAELLSCSHSWSNKDADKEKVTKSGVRYRVGPHTSCAALGQIDKGATVYFHCYTRTQDDGTWSHVRIKGTDRQGWVKDTLIDGGSQKLC</sequence>
<protein>
    <submittedName>
        <fullName evidence="2">Putative secreted protein</fullName>
    </submittedName>
</protein>
<dbReference type="RefSeq" id="WP_087924445.1">
    <property type="nucleotide sequence ID" value="NZ_CP021744.1"/>
</dbReference>
<evidence type="ECO:0000313" key="2">
    <source>
        <dbReference type="EMBL" id="ARZ65712.1"/>
    </source>
</evidence>
<organism evidence="2 3">
    <name type="scientific">Streptomyces albireticuli</name>
    <dbReference type="NCBI Taxonomy" id="1940"/>
    <lineage>
        <taxon>Bacteria</taxon>
        <taxon>Bacillati</taxon>
        <taxon>Actinomycetota</taxon>
        <taxon>Actinomycetes</taxon>
        <taxon>Kitasatosporales</taxon>
        <taxon>Streptomycetaceae</taxon>
        <taxon>Streptomyces</taxon>
    </lineage>
</organism>
<evidence type="ECO:0000256" key="1">
    <source>
        <dbReference type="SAM" id="SignalP"/>
    </source>
</evidence>
<dbReference type="Proteomes" id="UP000195755">
    <property type="component" value="Chromosome"/>
</dbReference>
<dbReference type="OrthoDB" id="4335260at2"/>
<reference evidence="2 3" key="1">
    <citation type="submission" date="2017-06" db="EMBL/GenBank/DDBJ databases">
        <title>Streptomyces albireticuli Genome sequencing and assembly.</title>
        <authorList>
            <person name="Wang Y."/>
            <person name="Du B."/>
            <person name="Ding Y."/>
            <person name="Liu H."/>
            <person name="Hou Q."/>
            <person name="Liu K."/>
            <person name="Yao L."/>
            <person name="Wang C."/>
        </authorList>
    </citation>
    <scope>NUCLEOTIDE SEQUENCE [LARGE SCALE GENOMIC DNA]</scope>
    <source>
        <strain evidence="2 3">MDJK11</strain>
    </source>
</reference>